<organism evidence="2 3">
    <name type="scientific">Galerina marginata (strain CBS 339.88)</name>
    <dbReference type="NCBI Taxonomy" id="685588"/>
    <lineage>
        <taxon>Eukaryota</taxon>
        <taxon>Fungi</taxon>
        <taxon>Dikarya</taxon>
        <taxon>Basidiomycota</taxon>
        <taxon>Agaricomycotina</taxon>
        <taxon>Agaricomycetes</taxon>
        <taxon>Agaricomycetidae</taxon>
        <taxon>Agaricales</taxon>
        <taxon>Agaricineae</taxon>
        <taxon>Strophariaceae</taxon>
        <taxon>Galerina</taxon>
    </lineage>
</organism>
<proteinExistence type="predicted"/>
<dbReference type="SUPFAM" id="SSF54695">
    <property type="entry name" value="POZ domain"/>
    <property type="match status" value="1"/>
</dbReference>
<evidence type="ECO:0000313" key="2">
    <source>
        <dbReference type="EMBL" id="KDR79692.1"/>
    </source>
</evidence>
<dbReference type="PROSITE" id="PS50097">
    <property type="entry name" value="BTB"/>
    <property type="match status" value="1"/>
</dbReference>
<keyword evidence="3" id="KW-1185">Reference proteome</keyword>
<sequence>MAQHSQDAYKSIYESAVQNSTRICERDLDTLAFALDPTILISENPWERRLAMGGEDSSSKERSMKVAEDKAVNHDNTSEYLKSITAQFRHGDPTFKAAPISYLLEFRLIGGNSYIIDDRRLYFVIRSRKFADVEITVPSHPGHFATFISYNPVLMMRSPYFRRVLAQTSTVARTRNANVPGPRRLKLVNPSDRPRTVAVALPESSFTPKSFSFILGYLYSGGLEVTRQECDLNTAFDIYRGSVFLELPALAKQIVGQILVEILHGLYHAPLSNTDYLQLAGREWSTMVKLGCRCWTCVCRTPRVLQLVPQLHLPDDILERGARRAIISQFGVGWCTQEFSTLPEELYNSILTGVLAFVTPTNVFRLLFEAEKALLLLDSPSNPAGQTLNSIVRARIMSVRNFIDDVFYAHLKPCFESKTWSNVVSDCSNSEDEKVVQVHWVMGAISRVKTQRNAYTIYSLLANTTHIQVYTHWQQGLQKSPIGVQIENMMVGLLKIMMMPTSSKPAQLPIPPSVFSMSRILKEEQKVMDTLESTFRRNTTFRRNNSPASFYSDISSVSRVCSLEEPTNTAYNTYLPALNPANISLYSVASSRTISTDYGVYYTRWAISQERMQD</sequence>
<reference evidence="3" key="1">
    <citation type="journal article" date="2014" name="Proc. Natl. Acad. Sci. U.S.A.">
        <title>Extensive sampling of basidiomycete genomes demonstrates inadequacy of the white-rot/brown-rot paradigm for wood decay fungi.</title>
        <authorList>
            <person name="Riley R."/>
            <person name="Salamov A.A."/>
            <person name="Brown D.W."/>
            <person name="Nagy L.G."/>
            <person name="Floudas D."/>
            <person name="Held B.W."/>
            <person name="Levasseur A."/>
            <person name="Lombard V."/>
            <person name="Morin E."/>
            <person name="Otillar R."/>
            <person name="Lindquist E.A."/>
            <person name="Sun H."/>
            <person name="LaButti K.M."/>
            <person name="Schmutz J."/>
            <person name="Jabbour D."/>
            <person name="Luo H."/>
            <person name="Baker S.E."/>
            <person name="Pisabarro A.G."/>
            <person name="Walton J.D."/>
            <person name="Blanchette R.A."/>
            <person name="Henrissat B."/>
            <person name="Martin F."/>
            <person name="Cullen D."/>
            <person name="Hibbett D.S."/>
            <person name="Grigoriev I.V."/>
        </authorList>
    </citation>
    <scope>NUCLEOTIDE SEQUENCE [LARGE SCALE GENOMIC DNA]</scope>
    <source>
        <strain evidence="3">CBS 339.88</strain>
    </source>
</reference>
<dbReference type="OrthoDB" id="2130750at2759"/>
<dbReference type="InterPro" id="IPR000210">
    <property type="entry name" value="BTB/POZ_dom"/>
</dbReference>
<dbReference type="Proteomes" id="UP000027222">
    <property type="component" value="Unassembled WGS sequence"/>
</dbReference>
<dbReference type="CDD" id="cd18186">
    <property type="entry name" value="BTB_POZ_ZBTB_KLHL-like"/>
    <property type="match status" value="1"/>
</dbReference>
<gene>
    <name evidence="2" type="ORF">GALMADRAFT_137472</name>
</gene>
<dbReference type="Gene3D" id="3.30.710.10">
    <property type="entry name" value="Potassium Channel Kv1.1, Chain A"/>
    <property type="match status" value="1"/>
</dbReference>
<name>A0A067TBF3_GALM3</name>
<feature type="domain" description="BTB" evidence="1">
    <location>
        <begin position="131"/>
        <end position="227"/>
    </location>
</feature>
<dbReference type="STRING" id="685588.A0A067TBF3"/>
<dbReference type="InterPro" id="IPR011333">
    <property type="entry name" value="SKP1/BTB/POZ_sf"/>
</dbReference>
<dbReference type="AlphaFoldDB" id="A0A067TBF3"/>
<accession>A0A067TBF3</accession>
<evidence type="ECO:0000313" key="3">
    <source>
        <dbReference type="Proteomes" id="UP000027222"/>
    </source>
</evidence>
<protein>
    <recommendedName>
        <fullName evidence="1">BTB domain-containing protein</fullName>
    </recommendedName>
</protein>
<evidence type="ECO:0000259" key="1">
    <source>
        <dbReference type="PROSITE" id="PS50097"/>
    </source>
</evidence>
<dbReference type="EMBL" id="KL142373">
    <property type="protein sequence ID" value="KDR79692.1"/>
    <property type="molecule type" value="Genomic_DNA"/>
</dbReference>
<dbReference type="HOGENOM" id="CLU_026508_0_0_1"/>